<keyword evidence="8" id="KW-0288">FMN</keyword>
<dbReference type="GO" id="GO:0005886">
    <property type="term" value="C:plasma membrane"/>
    <property type="evidence" value="ECO:0007669"/>
    <property type="project" value="UniProtKB-SubCell"/>
</dbReference>
<keyword evidence="11" id="KW-1185">Reference proteome</keyword>
<feature type="transmembrane region" description="Helical" evidence="8">
    <location>
        <begin position="152"/>
        <end position="169"/>
    </location>
</feature>
<evidence type="ECO:0000256" key="6">
    <source>
        <dbReference type="ARBA" id="ARBA00023004"/>
    </source>
</evidence>
<keyword evidence="6 8" id="KW-0408">Iron</keyword>
<evidence type="ECO:0000256" key="3">
    <source>
        <dbReference type="ARBA" id="ARBA00022617"/>
    </source>
</evidence>
<comment type="function">
    <text evidence="8">Part of the MsrPQ system that repairs oxidized periplasmic proteins containing methionine sulfoxide residues (Met-O), using respiratory chain electrons. Thus protects these proteins from oxidative-stress damage caused by reactive species of oxygen and chlorine generated by the host defense mechanisms. MsrPQ is essential for the maintenance of envelope integrity under bleach stress, rescuing a wide series of structurally unrelated periplasmic proteins from methionine oxidation. MsrQ provides electrons for reduction to the reductase catalytic subunit MsrP, using the quinone pool of the respiratory chain.</text>
</comment>
<name>A0A411HIL9_9GAMM</name>
<comment type="cofactor">
    <cofactor evidence="8">
        <name>FMN</name>
        <dbReference type="ChEBI" id="CHEBI:58210"/>
    </cofactor>
    <text evidence="8">Binds 1 FMN per subunit.</text>
</comment>
<organism evidence="10 11">
    <name type="scientific">Pseudolysobacter antarcticus</name>
    <dbReference type="NCBI Taxonomy" id="2511995"/>
    <lineage>
        <taxon>Bacteria</taxon>
        <taxon>Pseudomonadati</taxon>
        <taxon>Pseudomonadota</taxon>
        <taxon>Gammaproteobacteria</taxon>
        <taxon>Lysobacterales</taxon>
        <taxon>Rhodanobacteraceae</taxon>
        <taxon>Pseudolysobacter</taxon>
    </lineage>
</organism>
<evidence type="ECO:0000256" key="4">
    <source>
        <dbReference type="ARBA" id="ARBA00022692"/>
    </source>
</evidence>
<dbReference type="InterPro" id="IPR022837">
    <property type="entry name" value="MsrQ-like"/>
</dbReference>
<reference evidence="10 11" key="1">
    <citation type="submission" date="2019-01" db="EMBL/GenBank/DDBJ databases">
        <title>Pseudolysobacter antarctica gen. nov., sp. nov., isolated from Fildes Peninsula, Antarctica.</title>
        <authorList>
            <person name="Wei Z."/>
            <person name="Peng F."/>
        </authorList>
    </citation>
    <scope>NUCLEOTIDE SEQUENCE [LARGE SCALE GENOMIC DNA]</scope>
    <source>
        <strain evidence="10 11">AQ6-296</strain>
    </source>
</reference>
<evidence type="ECO:0000313" key="11">
    <source>
        <dbReference type="Proteomes" id="UP000291562"/>
    </source>
</evidence>
<dbReference type="RefSeq" id="WP_129832602.1">
    <property type="nucleotide sequence ID" value="NZ_CP035704.1"/>
</dbReference>
<evidence type="ECO:0000256" key="2">
    <source>
        <dbReference type="ARBA" id="ARBA00022448"/>
    </source>
</evidence>
<keyword evidence="4 8" id="KW-0812">Transmembrane</keyword>
<dbReference type="GO" id="GO:0009055">
    <property type="term" value="F:electron transfer activity"/>
    <property type="evidence" value="ECO:0007669"/>
    <property type="project" value="UniProtKB-UniRule"/>
</dbReference>
<dbReference type="GO" id="GO:0020037">
    <property type="term" value="F:heme binding"/>
    <property type="evidence" value="ECO:0007669"/>
    <property type="project" value="UniProtKB-UniRule"/>
</dbReference>
<dbReference type="KEGG" id="xbc:ELE36_08180"/>
<dbReference type="OrthoDB" id="9788328at2"/>
<keyword evidence="8" id="KW-1003">Cell membrane</keyword>
<dbReference type="HAMAP" id="MF_01207">
    <property type="entry name" value="MsrQ"/>
    <property type="match status" value="1"/>
</dbReference>
<dbReference type="InterPro" id="IPR013130">
    <property type="entry name" value="Fe3_Rdtase_TM_dom"/>
</dbReference>
<evidence type="ECO:0000259" key="9">
    <source>
        <dbReference type="Pfam" id="PF01794"/>
    </source>
</evidence>
<dbReference type="GO" id="GO:0010181">
    <property type="term" value="F:FMN binding"/>
    <property type="evidence" value="ECO:0007669"/>
    <property type="project" value="UniProtKB-UniRule"/>
</dbReference>
<gene>
    <name evidence="8" type="primary">msrQ</name>
    <name evidence="10" type="ORF">ELE36_08180</name>
</gene>
<keyword evidence="8" id="KW-0479">Metal-binding</keyword>
<evidence type="ECO:0000256" key="8">
    <source>
        <dbReference type="HAMAP-Rule" id="MF_01207"/>
    </source>
</evidence>
<feature type="transmembrane region" description="Helical" evidence="8">
    <location>
        <begin position="116"/>
        <end position="132"/>
    </location>
</feature>
<evidence type="ECO:0000256" key="5">
    <source>
        <dbReference type="ARBA" id="ARBA00022989"/>
    </source>
</evidence>
<keyword evidence="3 8" id="KW-0349">Heme</keyword>
<dbReference type="AlphaFoldDB" id="A0A411HIL9"/>
<feature type="transmembrane region" description="Helical" evidence="8">
    <location>
        <begin position="175"/>
        <end position="192"/>
    </location>
</feature>
<dbReference type="Proteomes" id="UP000291562">
    <property type="component" value="Chromosome"/>
</dbReference>
<keyword evidence="5 8" id="KW-1133">Transmembrane helix</keyword>
<accession>A0A411HIL9</accession>
<dbReference type="EMBL" id="CP035704">
    <property type="protein sequence ID" value="QBB70343.1"/>
    <property type="molecule type" value="Genomic_DNA"/>
</dbReference>
<feature type="transmembrane region" description="Helical" evidence="8">
    <location>
        <begin position="79"/>
        <end position="96"/>
    </location>
</feature>
<protein>
    <recommendedName>
        <fullName evidence="8">Protein-methionine-sulfoxide reductase heme-binding subunit MsrQ</fullName>
    </recommendedName>
    <alternativeName>
        <fullName evidence="8">Flavocytochrome MsrQ</fullName>
    </alternativeName>
</protein>
<comment type="cofactor">
    <cofactor evidence="8">
        <name>heme b</name>
        <dbReference type="ChEBI" id="CHEBI:60344"/>
    </cofactor>
    <text evidence="8">Binds 1 heme b (iron(II)-protoporphyrin IX) group per subunit.</text>
</comment>
<evidence type="ECO:0000256" key="1">
    <source>
        <dbReference type="ARBA" id="ARBA00004141"/>
    </source>
</evidence>
<feature type="domain" description="Ferric oxidoreductase" evidence="9">
    <location>
        <begin position="48"/>
        <end position="161"/>
    </location>
</feature>
<keyword evidence="8" id="KW-0285">Flavoprotein</keyword>
<dbReference type="GO" id="GO:0046872">
    <property type="term" value="F:metal ion binding"/>
    <property type="evidence" value="ECO:0007669"/>
    <property type="project" value="UniProtKB-KW"/>
</dbReference>
<keyword evidence="7 8" id="KW-0472">Membrane</keyword>
<comment type="similarity">
    <text evidence="8">Belongs to the MsrQ family.</text>
</comment>
<proteinExistence type="inferred from homology"/>
<feature type="transmembrane region" description="Helical" evidence="8">
    <location>
        <begin position="50"/>
        <end position="67"/>
    </location>
</feature>
<comment type="subcellular location">
    <subcellularLocation>
        <location evidence="8">Cell membrane</location>
        <topology evidence="8">Multi-pass membrane protein</topology>
    </subcellularLocation>
    <subcellularLocation>
        <location evidence="1">Membrane</location>
        <topology evidence="1">Multi-pass membrane protein</topology>
    </subcellularLocation>
</comment>
<dbReference type="GO" id="GO:0030091">
    <property type="term" value="P:protein repair"/>
    <property type="evidence" value="ECO:0007669"/>
    <property type="project" value="UniProtKB-UniRule"/>
</dbReference>
<dbReference type="PANTHER" id="PTHR36964">
    <property type="entry name" value="PROTEIN-METHIONINE-SULFOXIDE REDUCTASE HEME-BINDING SUBUNIT MSRQ"/>
    <property type="match status" value="1"/>
</dbReference>
<sequence>MWKPRDRAAALKPLVFLLCLAPIAWLLWRLLNNDLGADPVAELEHRSGDWALRFLLITLAMTPLRRITGWAQWIRFRRMLGLFVFFYASVHLAVYLSLDLQGLWTQIFAEIIKRPYITVGFSAWLLLLPLTITSTKGMMRRLGRNWGRLHKLIYLIGVLAVLHFYWLVKKDVREPLIYAAVLALLFALRLPWKRWLTAAKPAAAPRT</sequence>
<feature type="transmembrane region" description="Helical" evidence="8">
    <location>
        <begin position="9"/>
        <end position="30"/>
    </location>
</feature>
<comment type="subunit">
    <text evidence="8">Heterodimer of a catalytic subunit (MsrP) and a heme-binding subunit (MsrQ).</text>
</comment>
<dbReference type="Pfam" id="PF01794">
    <property type="entry name" value="Ferric_reduct"/>
    <property type="match status" value="1"/>
</dbReference>
<keyword evidence="8" id="KW-0249">Electron transport</keyword>
<dbReference type="PANTHER" id="PTHR36964:SF1">
    <property type="entry name" value="PROTEIN-METHIONINE-SULFOXIDE REDUCTASE HEME-BINDING SUBUNIT MSRQ"/>
    <property type="match status" value="1"/>
</dbReference>
<dbReference type="GO" id="GO:0016679">
    <property type="term" value="F:oxidoreductase activity, acting on diphenols and related substances as donors"/>
    <property type="evidence" value="ECO:0007669"/>
    <property type="project" value="TreeGrafter"/>
</dbReference>
<evidence type="ECO:0000256" key="7">
    <source>
        <dbReference type="ARBA" id="ARBA00023136"/>
    </source>
</evidence>
<evidence type="ECO:0000313" key="10">
    <source>
        <dbReference type="EMBL" id="QBB70343.1"/>
    </source>
</evidence>
<keyword evidence="2 8" id="KW-0813">Transport</keyword>